<keyword evidence="4" id="KW-1185">Reference proteome</keyword>
<feature type="domain" description="DUF4140" evidence="2">
    <location>
        <begin position="12"/>
        <end position="107"/>
    </location>
</feature>
<dbReference type="PANTHER" id="PTHR31005">
    <property type="entry name" value="DUF4139 DOMAIN-CONTAINING PROTEIN"/>
    <property type="match status" value="1"/>
</dbReference>
<evidence type="ECO:0000259" key="1">
    <source>
        <dbReference type="Pfam" id="PF13598"/>
    </source>
</evidence>
<reference evidence="3 4" key="1">
    <citation type="submission" date="2016-08" db="EMBL/GenBank/DDBJ databases">
        <title>Analysis of Carbohydrate Active Enzymes in Thermogemmatispora T81 Reveals Carbohydrate Degradation Ability.</title>
        <authorList>
            <person name="Tomazini A."/>
            <person name="Lal S."/>
            <person name="Stott M."/>
            <person name="Henrissat B."/>
            <person name="Polikarpov I."/>
            <person name="Sparling R."/>
            <person name="Levin D.B."/>
        </authorList>
    </citation>
    <scope>NUCLEOTIDE SEQUENCE [LARGE SCALE GENOMIC DNA]</scope>
    <source>
        <strain evidence="3 4">T81</strain>
    </source>
</reference>
<dbReference type="PANTHER" id="PTHR31005:SF8">
    <property type="entry name" value="DUF4139 DOMAIN-CONTAINING PROTEIN"/>
    <property type="match status" value="1"/>
</dbReference>
<accession>A0A328VCI1</accession>
<dbReference type="AlphaFoldDB" id="A0A328VCI1"/>
<organism evidence="3 4">
    <name type="scientific">Thermogemmatispora tikiterensis</name>
    <dbReference type="NCBI Taxonomy" id="1825093"/>
    <lineage>
        <taxon>Bacteria</taxon>
        <taxon>Bacillati</taxon>
        <taxon>Chloroflexota</taxon>
        <taxon>Ktedonobacteria</taxon>
        <taxon>Thermogemmatisporales</taxon>
        <taxon>Thermogemmatisporaceae</taxon>
        <taxon>Thermogemmatispora</taxon>
    </lineage>
</organism>
<dbReference type="InterPro" id="IPR011935">
    <property type="entry name" value="CHP02231"/>
</dbReference>
<protein>
    <recommendedName>
        <fullName evidence="5">DUF4139 domain-containing protein</fullName>
    </recommendedName>
</protein>
<name>A0A328VCI1_9CHLR</name>
<dbReference type="Pfam" id="PF13600">
    <property type="entry name" value="DUF4140"/>
    <property type="match status" value="1"/>
</dbReference>
<dbReference type="EMBL" id="MCIF01000002">
    <property type="protein sequence ID" value="RAQ95448.1"/>
    <property type="molecule type" value="Genomic_DNA"/>
</dbReference>
<dbReference type="OrthoDB" id="9777444at2"/>
<evidence type="ECO:0000313" key="4">
    <source>
        <dbReference type="Proteomes" id="UP000248706"/>
    </source>
</evidence>
<evidence type="ECO:0008006" key="5">
    <source>
        <dbReference type="Google" id="ProtNLM"/>
    </source>
</evidence>
<evidence type="ECO:0000313" key="3">
    <source>
        <dbReference type="EMBL" id="RAQ95448.1"/>
    </source>
</evidence>
<sequence>MVIELETRIAEVTVYGDRALVKRQGSLSLEAGEHELRINYLPPFLKDSLRASGRGPAGTRLLGVEATTAFLARPPEQELLRLQTACDLLGRKIQLLQTRQQALEQRRRWVQALGEQAPALIQGLTQGRLQPGDYQHFFAALLEQMLQDAEASQDVAVQLDQLQKEWQAKKRELEQKRLHSDPDRLAVLVTVELPRAGELILELSYLIEGAAWRPSYDARLSFSGHDGAKGDVGQESSVDLACIGLVEQHTGEDWNEVALALSTARPAQATVLPELEPWYLDTFQPVLSPRALTRRSPQLPAVPGQWQPQVMLAAPLSALPEPAPTVEGQVNEEALASEEAVESSAEIEQRATALVYRCGRSVNIPSDGSPHRTLIAQYQLPCRLEVVAIPALEEVAHLRATVENSSGGLLLKGKANIFVDQEYVGTTEIDLTAPGQTFRLFLGLDDSVRIRRELVERTVEQGSRLQGNLRRITYAYRITVENFARGERRIIIMDRAPVSRHERIKVRIVSLLPEPQERSKLEQLTWQFTLPAGGKQQIEERFVVEHPRDFRVSGLP</sequence>
<dbReference type="Proteomes" id="UP000248706">
    <property type="component" value="Unassembled WGS sequence"/>
</dbReference>
<dbReference type="InterPro" id="IPR025554">
    <property type="entry name" value="DUF4140"/>
</dbReference>
<gene>
    <name evidence="3" type="ORF">A4R35_07865</name>
</gene>
<dbReference type="NCBIfam" id="TIGR02231">
    <property type="entry name" value="mucoidy inhibitor MuiA family protein"/>
    <property type="match status" value="1"/>
</dbReference>
<evidence type="ECO:0000259" key="2">
    <source>
        <dbReference type="Pfam" id="PF13600"/>
    </source>
</evidence>
<dbReference type="InterPro" id="IPR037291">
    <property type="entry name" value="DUF4139"/>
</dbReference>
<dbReference type="Pfam" id="PF13598">
    <property type="entry name" value="DUF4139"/>
    <property type="match status" value="1"/>
</dbReference>
<proteinExistence type="predicted"/>
<feature type="domain" description="DUF4139" evidence="1">
    <location>
        <begin position="201"/>
        <end position="548"/>
    </location>
</feature>
<dbReference type="RefSeq" id="WP_112428180.1">
    <property type="nucleotide sequence ID" value="NZ_MCIF01000002.1"/>
</dbReference>
<comment type="caution">
    <text evidence="3">The sequence shown here is derived from an EMBL/GenBank/DDBJ whole genome shotgun (WGS) entry which is preliminary data.</text>
</comment>